<dbReference type="Proteomes" id="UP000830375">
    <property type="component" value="Unassembled WGS sequence"/>
</dbReference>
<dbReference type="PANTHER" id="PTHR37984:SF5">
    <property type="entry name" value="PROTEIN NYNRIN-LIKE"/>
    <property type="match status" value="1"/>
</dbReference>
<dbReference type="PANTHER" id="PTHR37984">
    <property type="entry name" value="PROTEIN CBG26694"/>
    <property type="match status" value="1"/>
</dbReference>
<dbReference type="Gene3D" id="3.30.70.270">
    <property type="match status" value="2"/>
</dbReference>
<keyword evidence="4" id="KW-1185">Reference proteome</keyword>
<comment type="caution">
    <text evidence="3">The sequence shown here is derived from an EMBL/GenBank/DDBJ whole genome shotgun (WGS) entry which is preliminary data.</text>
</comment>
<dbReference type="CDD" id="cd09274">
    <property type="entry name" value="RNase_HI_RT_Ty3"/>
    <property type="match status" value="1"/>
</dbReference>
<dbReference type="SUPFAM" id="SSF56672">
    <property type="entry name" value="DNA/RNA polymerases"/>
    <property type="match status" value="1"/>
</dbReference>
<dbReference type="InterPro" id="IPR050951">
    <property type="entry name" value="Retrovirus_Pol_polyprotein"/>
</dbReference>
<sequence>METIELAGLKLNKDKCVFRQNELHFLGQVVDENGVRADPEKVKAIAELKAPKNMHELKRVLGMINYMGKYIPHLASLRGPLYELLRTKTAWTWDYAQEQAFSQLKEALMLSPVLSFYDAEKPTVVSADASSYGLGGVLLQQNGNCWKPVAYCLRTLTSVERRYAQIEKECLAGVWACEHFSKYLSGMERFKLITDQTPLVPLINSKDLDNVPIRCQRLLLRLMRFSVTAEYAPGKTLVVADTLSRSPQSSTTDSTTESDISCYVNAIMGNVLASQSKINAIRAATKNDENLQRVKQLIRTGWPAHVREVHPSIRDFHAFSSELSETDGLLTRGNRIIIPESLREKF</sequence>
<dbReference type="Pfam" id="PF17919">
    <property type="entry name" value="RT_RNaseH_2"/>
    <property type="match status" value="1"/>
</dbReference>
<evidence type="ECO:0000256" key="1">
    <source>
        <dbReference type="ARBA" id="ARBA00023268"/>
    </source>
</evidence>
<accession>A0ABQ8MGM5</accession>
<gene>
    <name evidence="3" type="ORF">H4Q32_007730</name>
</gene>
<evidence type="ECO:0000259" key="2">
    <source>
        <dbReference type="Pfam" id="PF17919"/>
    </source>
</evidence>
<reference evidence="3 4" key="1">
    <citation type="submission" date="2022-01" db="EMBL/GenBank/DDBJ databases">
        <title>A high-quality chromosome-level genome assembly of rohu carp, Labeo rohita.</title>
        <authorList>
            <person name="Arick M.A. II"/>
            <person name="Hsu C.-Y."/>
            <person name="Magbanua Z."/>
            <person name="Pechanova O."/>
            <person name="Grover C."/>
            <person name="Miller E."/>
            <person name="Thrash A."/>
            <person name="Ezzel L."/>
            <person name="Alam S."/>
            <person name="Benzie J."/>
            <person name="Hamilton M."/>
            <person name="Karsi A."/>
            <person name="Lawrence M.L."/>
            <person name="Peterson D.G."/>
        </authorList>
    </citation>
    <scope>NUCLEOTIDE SEQUENCE [LARGE SCALE GENOMIC DNA]</scope>
    <source>
        <strain evidence="4">BAU-BD-2019</strain>
        <tissue evidence="3">Blood</tissue>
    </source>
</reference>
<keyword evidence="1" id="KW-0511">Multifunctional enzyme</keyword>
<dbReference type="EMBL" id="JACTAM010000008">
    <property type="protein sequence ID" value="KAI2662005.1"/>
    <property type="molecule type" value="Genomic_DNA"/>
</dbReference>
<proteinExistence type="predicted"/>
<evidence type="ECO:0000313" key="4">
    <source>
        <dbReference type="Proteomes" id="UP000830375"/>
    </source>
</evidence>
<feature type="domain" description="Reverse transcriptase/retrotransposon-derived protein RNase H-like" evidence="2">
    <location>
        <begin position="93"/>
        <end position="191"/>
    </location>
</feature>
<dbReference type="InterPro" id="IPR043128">
    <property type="entry name" value="Rev_trsase/Diguanyl_cyclase"/>
</dbReference>
<dbReference type="InterPro" id="IPR041577">
    <property type="entry name" value="RT_RNaseH_2"/>
</dbReference>
<dbReference type="InterPro" id="IPR043502">
    <property type="entry name" value="DNA/RNA_pol_sf"/>
</dbReference>
<organism evidence="3 4">
    <name type="scientific">Labeo rohita</name>
    <name type="common">Indian major carp</name>
    <name type="synonym">Cyprinus rohita</name>
    <dbReference type="NCBI Taxonomy" id="84645"/>
    <lineage>
        <taxon>Eukaryota</taxon>
        <taxon>Metazoa</taxon>
        <taxon>Chordata</taxon>
        <taxon>Craniata</taxon>
        <taxon>Vertebrata</taxon>
        <taxon>Euteleostomi</taxon>
        <taxon>Actinopterygii</taxon>
        <taxon>Neopterygii</taxon>
        <taxon>Teleostei</taxon>
        <taxon>Ostariophysi</taxon>
        <taxon>Cypriniformes</taxon>
        <taxon>Cyprinidae</taxon>
        <taxon>Labeoninae</taxon>
        <taxon>Labeonini</taxon>
        <taxon>Labeo</taxon>
    </lineage>
</organism>
<name>A0ABQ8MGM5_LABRO</name>
<evidence type="ECO:0000313" key="3">
    <source>
        <dbReference type="EMBL" id="KAI2662005.1"/>
    </source>
</evidence>
<protein>
    <submittedName>
        <fullName evidence="3">Retrovirus-related Pol polyprotein from transposon opus</fullName>
    </submittedName>
</protein>